<protein>
    <submittedName>
        <fullName evidence="2">Uncharacterized protein</fullName>
    </submittedName>
</protein>
<dbReference type="AlphaFoldDB" id="A0AA39ZQQ5"/>
<dbReference type="Proteomes" id="UP001172101">
    <property type="component" value="Unassembled WGS sequence"/>
</dbReference>
<feature type="compositionally biased region" description="Polar residues" evidence="1">
    <location>
        <begin position="27"/>
        <end position="36"/>
    </location>
</feature>
<evidence type="ECO:0000256" key="1">
    <source>
        <dbReference type="SAM" id="MobiDB-lite"/>
    </source>
</evidence>
<keyword evidence="3" id="KW-1185">Reference proteome</keyword>
<sequence>MHRAYLSDVEKAVAKKTRWVHRTVNSGWRANQSTDNKATDLGREGGRVGRSCSSV</sequence>
<accession>A0AA39ZQQ5</accession>
<name>A0AA39ZQQ5_9PEZI</name>
<gene>
    <name evidence="2" type="ORF">B0T26DRAFT_734952</name>
</gene>
<reference evidence="2" key="1">
    <citation type="submission" date="2023-06" db="EMBL/GenBank/DDBJ databases">
        <title>Genome-scale phylogeny and comparative genomics of the fungal order Sordariales.</title>
        <authorList>
            <consortium name="Lawrence Berkeley National Laboratory"/>
            <person name="Hensen N."/>
            <person name="Bonometti L."/>
            <person name="Westerberg I."/>
            <person name="Brannstrom I.O."/>
            <person name="Guillou S."/>
            <person name="Cros-Aarteil S."/>
            <person name="Calhoun S."/>
            <person name="Haridas S."/>
            <person name="Kuo A."/>
            <person name="Mondo S."/>
            <person name="Pangilinan J."/>
            <person name="Riley R."/>
            <person name="LaButti K."/>
            <person name="Andreopoulos B."/>
            <person name="Lipzen A."/>
            <person name="Chen C."/>
            <person name="Yanf M."/>
            <person name="Daum C."/>
            <person name="Ng V."/>
            <person name="Clum A."/>
            <person name="Steindorff A."/>
            <person name="Ohm R."/>
            <person name="Martin F."/>
            <person name="Silar P."/>
            <person name="Natvig D."/>
            <person name="Lalanne C."/>
            <person name="Gautier V."/>
            <person name="Ament-velasquez S.L."/>
            <person name="Kruys A."/>
            <person name="Hutchinson M.I."/>
            <person name="Powell A.J."/>
            <person name="Barry K."/>
            <person name="Miller A.N."/>
            <person name="Grigoriev I.V."/>
            <person name="Debuchy R."/>
            <person name="Gladieux P."/>
            <person name="Thoren M.H."/>
            <person name="Johannesson H."/>
        </authorList>
    </citation>
    <scope>NUCLEOTIDE SEQUENCE</scope>
    <source>
        <strain evidence="2">SMH2392-1A</strain>
    </source>
</reference>
<comment type="caution">
    <text evidence="2">The sequence shown here is derived from an EMBL/GenBank/DDBJ whole genome shotgun (WGS) entry which is preliminary data.</text>
</comment>
<dbReference type="EMBL" id="JAUIRO010000009">
    <property type="protein sequence ID" value="KAK0701858.1"/>
    <property type="molecule type" value="Genomic_DNA"/>
</dbReference>
<dbReference type="GeneID" id="85326488"/>
<dbReference type="RefSeq" id="XP_060289522.1">
    <property type="nucleotide sequence ID" value="XM_060443218.1"/>
</dbReference>
<evidence type="ECO:0000313" key="2">
    <source>
        <dbReference type="EMBL" id="KAK0701858.1"/>
    </source>
</evidence>
<feature type="compositionally biased region" description="Basic and acidic residues" evidence="1">
    <location>
        <begin position="37"/>
        <end position="47"/>
    </location>
</feature>
<organism evidence="2 3">
    <name type="scientific">Lasiosphaeria miniovina</name>
    <dbReference type="NCBI Taxonomy" id="1954250"/>
    <lineage>
        <taxon>Eukaryota</taxon>
        <taxon>Fungi</taxon>
        <taxon>Dikarya</taxon>
        <taxon>Ascomycota</taxon>
        <taxon>Pezizomycotina</taxon>
        <taxon>Sordariomycetes</taxon>
        <taxon>Sordariomycetidae</taxon>
        <taxon>Sordariales</taxon>
        <taxon>Lasiosphaeriaceae</taxon>
        <taxon>Lasiosphaeria</taxon>
    </lineage>
</organism>
<proteinExistence type="predicted"/>
<evidence type="ECO:0000313" key="3">
    <source>
        <dbReference type="Proteomes" id="UP001172101"/>
    </source>
</evidence>
<feature type="region of interest" description="Disordered" evidence="1">
    <location>
        <begin position="27"/>
        <end position="55"/>
    </location>
</feature>